<proteinExistence type="predicted"/>
<protein>
    <submittedName>
        <fullName evidence="2">DUF4214 domain-containing protein</fullName>
    </submittedName>
</protein>
<dbReference type="RefSeq" id="WP_258822420.1">
    <property type="nucleotide sequence ID" value="NZ_JANUHB010000002.1"/>
</dbReference>
<feature type="domain" description="DUF4214" evidence="1">
    <location>
        <begin position="265"/>
        <end position="335"/>
    </location>
</feature>
<dbReference type="EMBL" id="JANUHB010000002">
    <property type="protein sequence ID" value="MCS0808656.1"/>
    <property type="molecule type" value="Genomic_DNA"/>
</dbReference>
<evidence type="ECO:0000259" key="1">
    <source>
        <dbReference type="Pfam" id="PF13946"/>
    </source>
</evidence>
<dbReference type="InterPro" id="IPR038255">
    <property type="entry name" value="PBS_linker_sf"/>
</dbReference>
<dbReference type="Pfam" id="PF13946">
    <property type="entry name" value="DUF4214"/>
    <property type="match status" value="1"/>
</dbReference>
<evidence type="ECO:0000313" key="2">
    <source>
        <dbReference type="EMBL" id="MCS0808656.1"/>
    </source>
</evidence>
<dbReference type="Proteomes" id="UP001206126">
    <property type="component" value="Unassembled WGS sequence"/>
</dbReference>
<dbReference type="SUPFAM" id="SSF51120">
    <property type="entry name" value="beta-Roll"/>
    <property type="match status" value="1"/>
</dbReference>
<dbReference type="Pfam" id="PF00353">
    <property type="entry name" value="HemolysinCabind"/>
    <property type="match status" value="1"/>
</dbReference>
<sequence length="348" mass="38012">MTYYTYDYLPDLSLAAMQSARTLTLVKETDPSLSRWENAALFASTENYAILHDTFVFSGVKGATYDVVSSSFFDPFILEVYDNKGNVIAVDDGQMAYGYDHTSFIAPYTGLYYFSASWYQGSSSSNKAVAAGVFEDLDTVPGMKKNIIAGSDGNDRILGTEDSDDVNGGAGTDTFVLGRQRAHYSVIVKDGVVTVTDTDGLSGTDTLQNVERIQFFDEIMSFETSGIPAQAYRLYQAAFNRAPDAAGLGYWVGQLNHGATMQSVATAFVGSNEFRSMFGTTPTNSQVLLGVYQNVLHRPPDQSGFDFWLGLLNNKSITVVDMLLSFSESPENQAQVIGSLHAGYEYTF</sequence>
<gene>
    <name evidence="2" type="ORF">NX774_12070</name>
</gene>
<organism evidence="2 3">
    <name type="scientific">Massilia agilis</name>
    <dbReference type="NCBI Taxonomy" id="1811226"/>
    <lineage>
        <taxon>Bacteria</taxon>
        <taxon>Pseudomonadati</taxon>
        <taxon>Pseudomonadota</taxon>
        <taxon>Betaproteobacteria</taxon>
        <taxon>Burkholderiales</taxon>
        <taxon>Oxalobacteraceae</taxon>
        <taxon>Telluria group</taxon>
        <taxon>Massilia</taxon>
    </lineage>
</organism>
<dbReference type="InterPro" id="IPR025282">
    <property type="entry name" value="DUF4214"/>
</dbReference>
<dbReference type="Gene3D" id="2.150.10.10">
    <property type="entry name" value="Serralysin-like metalloprotease, C-terminal"/>
    <property type="match status" value="1"/>
</dbReference>
<dbReference type="InterPro" id="IPR011049">
    <property type="entry name" value="Serralysin-like_metalloprot_C"/>
</dbReference>
<evidence type="ECO:0000313" key="3">
    <source>
        <dbReference type="Proteomes" id="UP001206126"/>
    </source>
</evidence>
<dbReference type="Gene3D" id="1.10.3130.20">
    <property type="entry name" value="Phycobilisome linker domain"/>
    <property type="match status" value="1"/>
</dbReference>
<reference evidence="2 3" key="1">
    <citation type="submission" date="2022-08" db="EMBL/GenBank/DDBJ databases">
        <title>Reclassification of Massilia species as members of the genera Telluria, Duganella, Pseudoduganella, Mokoshia gen. nov. and Zemynaea gen. nov. using orthogonal and non-orthogonal genome-based approaches.</title>
        <authorList>
            <person name="Bowman J.P."/>
        </authorList>
    </citation>
    <scope>NUCLEOTIDE SEQUENCE [LARGE SCALE GENOMIC DNA]</scope>
    <source>
        <strain evidence="2 3">JCM 31605</strain>
    </source>
</reference>
<name>A0ABT2DE05_9BURK</name>
<keyword evidence="3" id="KW-1185">Reference proteome</keyword>
<accession>A0ABT2DE05</accession>
<comment type="caution">
    <text evidence="2">The sequence shown here is derived from an EMBL/GenBank/DDBJ whole genome shotgun (WGS) entry which is preliminary data.</text>
</comment>
<dbReference type="InterPro" id="IPR001343">
    <property type="entry name" value="Hemolysn_Ca-bd"/>
</dbReference>